<keyword evidence="1" id="KW-0812">Transmembrane</keyword>
<name>A0A2I1R379_9ACTN</name>
<evidence type="ECO:0000256" key="1">
    <source>
        <dbReference type="SAM" id="Phobius"/>
    </source>
</evidence>
<protein>
    <submittedName>
        <fullName evidence="2">Uncharacterized protein</fullName>
    </submittedName>
</protein>
<evidence type="ECO:0000313" key="3">
    <source>
        <dbReference type="Proteomes" id="UP000234662"/>
    </source>
</evidence>
<comment type="caution">
    <text evidence="2">The sequence shown here is derived from an EMBL/GenBank/DDBJ whole genome shotgun (WGS) entry which is preliminary data.</text>
</comment>
<feature type="transmembrane region" description="Helical" evidence="1">
    <location>
        <begin position="76"/>
        <end position="108"/>
    </location>
</feature>
<gene>
    <name evidence="2" type="ORF">CYJ73_21220</name>
</gene>
<organism evidence="2 3">
    <name type="scientific">Gordonia terrae</name>
    <dbReference type="NCBI Taxonomy" id="2055"/>
    <lineage>
        <taxon>Bacteria</taxon>
        <taxon>Bacillati</taxon>
        <taxon>Actinomycetota</taxon>
        <taxon>Actinomycetes</taxon>
        <taxon>Mycobacteriales</taxon>
        <taxon>Gordoniaceae</taxon>
        <taxon>Gordonia</taxon>
    </lineage>
</organism>
<sequence>MTEQLSLPQLQSWLDAAIAVVVTAGGLLGFAAVSFTEPWQSAVTMLLIGVGTALTVLLLVAVGWDRRHLLRPATVWLATLAVWVNAVVSVSGALYIVILVTLTALVLARRAVRHQEHRTLEVVTS</sequence>
<keyword evidence="1" id="KW-0472">Membrane</keyword>
<keyword evidence="1" id="KW-1133">Transmembrane helix</keyword>
<reference evidence="2 3" key="1">
    <citation type="submission" date="2017-12" db="EMBL/GenBank/DDBJ databases">
        <title>Phylogenetic diversity of female urinary microbiome.</title>
        <authorList>
            <person name="Thomas-White K."/>
            <person name="Wolfe A.J."/>
        </authorList>
    </citation>
    <scope>NUCLEOTIDE SEQUENCE [LARGE SCALE GENOMIC DNA]</scope>
    <source>
        <strain evidence="2 3">UMB0777</strain>
    </source>
</reference>
<feature type="transmembrane region" description="Helical" evidence="1">
    <location>
        <begin position="42"/>
        <end position="64"/>
    </location>
</feature>
<proteinExistence type="predicted"/>
<feature type="transmembrane region" description="Helical" evidence="1">
    <location>
        <begin position="12"/>
        <end position="35"/>
    </location>
</feature>
<dbReference type="Proteomes" id="UP000234662">
    <property type="component" value="Unassembled WGS sequence"/>
</dbReference>
<evidence type="ECO:0000313" key="2">
    <source>
        <dbReference type="EMBL" id="PKZ63585.1"/>
    </source>
</evidence>
<dbReference type="AlphaFoldDB" id="A0A2I1R379"/>
<dbReference type="EMBL" id="PKJC01000023">
    <property type="protein sequence ID" value="PKZ63585.1"/>
    <property type="molecule type" value="Genomic_DNA"/>
</dbReference>
<accession>A0A2I1R379</accession>
<dbReference type="RefSeq" id="WP_101822100.1">
    <property type="nucleotide sequence ID" value="NZ_PKJC01000023.1"/>
</dbReference>